<evidence type="ECO:0000256" key="4">
    <source>
        <dbReference type="ARBA" id="ARBA00023136"/>
    </source>
</evidence>
<evidence type="ECO:0000259" key="6">
    <source>
        <dbReference type="Pfam" id="PF06803"/>
    </source>
</evidence>
<evidence type="ECO:0000313" key="7">
    <source>
        <dbReference type="EMBL" id="CAG9613325.1"/>
    </source>
</evidence>
<gene>
    <name evidence="7" type="ORF">BACCIP111899_02539</name>
</gene>
<reference evidence="7 8" key="1">
    <citation type="submission" date="2021-10" db="EMBL/GenBank/DDBJ databases">
        <authorList>
            <person name="Criscuolo A."/>
        </authorList>
    </citation>
    <scope>NUCLEOTIDE SEQUENCE [LARGE SCALE GENOMIC DNA]</scope>
    <source>
        <strain evidence="8">CIP 111899</strain>
    </source>
</reference>
<proteinExistence type="predicted"/>
<protein>
    <recommendedName>
        <fullName evidence="6">DUF1232 domain-containing protein</fullName>
    </recommendedName>
</protein>
<comment type="subcellular location">
    <subcellularLocation>
        <location evidence="1">Endomembrane system</location>
        <topology evidence="1">Multi-pass membrane protein</topology>
    </subcellularLocation>
</comment>
<feature type="transmembrane region" description="Helical" evidence="5">
    <location>
        <begin position="44"/>
        <end position="61"/>
    </location>
</feature>
<evidence type="ECO:0000256" key="5">
    <source>
        <dbReference type="SAM" id="Phobius"/>
    </source>
</evidence>
<evidence type="ECO:0000256" key="3">
    <source>
        <dbReference type="ARBA" id="ARBA00022989"/>
    </source>
</evidence>
<evidence type="ECO:0000256" key="1">
    <source>
        <dbReference type="ARBA" id="ARBA00004127"/>
    </source>
</evidence>
<feature type="transmembrane region" description="Helical" evidence="5">
    <location>
        <begin position="115"/>
        <end position="140"/>
    </location>
</feature>
<evidence type="ECO:0000256" key="2">
    <source>
        <dbReference type="ARBA" id="ARBA00022692"/>
    </source>
</evidence>
<keyword evidence="8" id="KW-1185">Reference proteome</keyword>
<dbReference type="RefSeq" id="WP_230575407.1">
    <property type="nucleotide sequence ID" value="NZ_CAKJTI010000011.1"/>
</dbReference>
<keyword evidence="2 5" id="KW-0812">Transmembrane</keyword>
<keyword evidence="3 5" id="KW-1133">Transmembrane helix</keyword>
<comment type="caution">
    <text evidence="7">The sequence shown here is derived from an EMBL/GenBank/DDBJ whole genome shotgun (WGS) entry which is preliminary data.</text>
</comment>
<organism evidence="7 8">
    <name type="scientific">Bacillus rhizoplanae</name>
    <dbReference type="NCBI Taxonomy" id="2880966"/>
    <lineage>
        <taxon>Bacteria</taxon>
        <taxon>Bacillati</taxon>
        <taxon>Bacillota</taxon>
        <taxon>Bacilli</taxon>
        <taxon>Bacillales</taxon>
        <taxon>Bacillaceae</taxon>
        <taxon>Bacillus</taxon>
    </lineage>
</organism>
<feature type="domain" description="DUF1232" evidence="6">
    <location>
        <begin position="46"/>
        <end position="82"/>
    </location>
</feature>
<sequence length="142" mass="16719">MNQNKRVQKEKGLSIIQKMKKWAKNLKKQLLVLYLAYQDERVPWYAKLFTMLVVAYAFSPIDLIPDFIPILGYLDDLILVPLGVYLALRLIPEEVLEDCKREIEEKSLVNKPKNWITGFLIIIIWLIVFVWIGNIVLSYMNH</sequence>
<dbReference type="Pfam" id="PF06803">
    <property type="entry name" value="DUF1232"/>
    <property type="match status" value="1"/>
</dbReference>
<keyword evidence="4 5" id="KW-0472">Membrane</keyword>
<accession>A0ABM8YCC8</accession>
<dbReference type="EMBL" id="CAKJTI010000011">
    <property type="protein sequence ID" value="CAG9613325.1"/>
    <property type="molecule type" value="Genomic_DNA"/>
</dbReference>
<dbReference type="InterPro" id="IPR010652">
    <property type="entry name" value="DUF1232"/>
</dbReference>
<name>A0ABM8YCC8_9BACI</name>
<evidence type="ECO:0000313" key="8">
    <source>
        <dbReference type="Proteomes" id="UP000789423"/>
    </source>
</evidence>
<dbReference type="Proteomes" id="UP000789423">
    <property type="component" value="Unassembled WGS sequence"/>
</dbReference>